<dbReference type="PANTHER" id="PTHR43184:SF12">
    <property type="entry name" value="SUGAR PHOSPHATE EXCHANGER 3"/>
    <property type="match status" value="1"/>
</dbReference>
<feature type="transmembrane region" description="Helical" evidence="5">
    <location>
        <begin position="736"/>
        <end position="760"/>
    </location>
</feature>
<feature type="transmembrane region" description="Helical" evidence="5">
    <location>
        <begin position="460"/>
        <end position="481"/>
    </location>
</feature>
<dbReference type="SUPFAM" id="SSF103473">
    <property type="entry name" value="MFS general substrate transporter"/>
    <property type="match status" value="1"/>
</dbReference>
<evidence type="ECO:0000256" key="1">
    <source>
        <dbReference type="ARBA" id="ARBA00004141"/>
    </source>
</evidence>
<dbReference type="Pfam" id="PF07690">
    <property type="entry name" value="MFS_1"/>
    <property type="match status" value="1"/>
</dbReference>
<protein>
    <submittedName>
        <fullName evidence="7">Glucose-6-phosphate exchanger SLC37A2</fullName>
    </submittedName>
</protein>
<keyword evidence="4 5" id="KW-0472">Membrane</keyword>
<feature type="transmembrane region" description="Helical" evidence="5">
    <location>
        <begin position="431"/>
        <end position="454"/>
    </location>
</feature>
<feature type="transmembrane region" description="Helical" evidence="5">
    <location>
        <begin position="117"/>
        <end position="137"/>
    </location>
</feature>
<feature type="transmembrane region" description="Helical" evidence="5">
    <location>
        <begin position="86"/>
        <end position="105"/>
    </location>
</feature>
<feature type="transmembrane region" description="Helical" evidence="5">
    <location>
        <begin position="622"/>
        <end position="650"/>
    </location>
</feature>
<accession>A0ABR4Q392</accession>
<organism evidence="7 8">
    <name type="scientific">Taenia crassiceps</name>
    <dbReference type="NCBI Taxonomy" id="6207"/>
    <lineage>
        <taxon>Eukaryota</taxon>
        <taxon>Metazoa</taxon>
        <taxon>Spiralia</taxon>
        <taxon>Lophotrochozoa</taxon>
        <taxon>Platyhelminthes</taxon>
        <taxon>Cestoda</taxon>
        <taxon>Eucestoda</taxon>
        <taxon>Cyclophyllidea</taxon>
        <taxon>Taeniidae</taxon>
        <taxon>Taenia</taxon>
    </lineage>
</organism>
<dbReference type="Gene3D" id="1.20.1250.20">
    <property type="entry name" value="MFS general substrate transporter like domains"/>
    <property type="match status" value="2"/>
</dbReference>
<dbReference type="SUPFAM" id="SSF48652">
    <property type="entry name" value="Tetraspanin"/>
    <property type="match status" value="1"/>
</dbReference>
<feature type="transmembrane region" description="Helical" evidence="5">
    <location>
        <begin position="585"/>
        <end position="610"/>
    </location>
</feature>
<dbReference type="EMBL" id="JAKROA010000014">
    <property type="protein sequence ID" value="KAL5104089.1"/>
    <property type="molecule type" value="Genomic_DNA"/>
</dbReference>
<dbReference type="PANTHER" id="PTHR43184">
    <property type="entry name" value="MAJOR FACILITATOR SUPERFAMILY TRANSPORTER 16, ISOFORM B"/>
    <property type="match status" value="1"/>
</dbReference>
<feature type="transmembrane region" description="Helical" evidence="5">
    <location>
        <begin position="209"/>
        <end position="230"/>
    </location>
</feature>
<evidence type="ECO:0000313" key="8">
    <source>
        <dbReference type="Proteomes" id="UP001651158"/>
    </source>
</evidence>
<dbReference type="Pfam" id="PF00335">
    <property type="entry name" value="Tetraspanin"/>
    <property type="match status" value="1"/>
</dbReference>
<dbReference type="InterPro" id="IPR036259">
    <property type="entry name" value="MFS_trans_sf"/>
</dbReference>
<evidence type="ECO:0000313" key="7">
    <source>
        <dbReference type="EMBL" id="KAL5104089.1"/>
    </source>
</evidence>
<keyword evidence="2 5" id="KW-0812">Transmembrane</keyword>
<comment type="caution">
    <text evidence="7">The sequence shown here is derived from an EMBL/GenBank/DDBJ whole genome shotgun (WGS) entry which is preliminary data.</text>
</comment>
<feature type="transmembrane region" description="Helical" evidence="5">
    <location>
        <begin position="179"/>
        <end position="203"/>
    </location>
</feature>
<feature type="domain" description="Major facilitator superfamily (MFS) profile" evidence="6">
    <location>
        <begin position="27"/>
        <end position="486"/>
    </location>
</feature>
<dbReference type="InterPro" id="IPR020846">
    <property type="entry name" value="MFS_dom"/>
</dbReference>
<feature type="transmembrane region" description="Helical" evidence="5">
    <location>
        <begin position="21"/>
        <end position="38"/>
    </location>
</feature>
<evidence type="ECO:0000256" key="2">
    <source>
        <dbReference type="ARBA" id="ARBA00022692"/>
    </source>
</evidence>
<dbReference type="Proteomes" id="UP001651158">
    <property type="component" value="Unassembled WGS sequence"/>
</dbReference>
<dbReference type="InterPro" id="IPR011701">
    <property type="entry name" value="MFS"/>
</dbReference>
<feature type="transmembrane region" description="Helical" evidence="5">
    <location>
        <begin position="513"/>
        <end position="541"/>
    </location>
</feature>
<evidence type="ECO:0000256" key="3">
    <source>
        <dbReference type="ARBA" id="ARBA00022989"/>
    </source>
</evidence>
<feature type="transmembrane region" description="Helical" evidence="5">
    <location>
        <begin position="341"/>
        <end position="357"/>
    </location>
</feature>
<sequence>MASLPIGVHFCCRRQLSSKRWRLLTFLFTLIIYATFHASRKPISVVKSILHPNCTEIALKENKTITPENATFCMWKPFDTDNYNVIFGYIDLAYLLSYAVGMFVSGHIAERMNLRAFLFWGCILSGATTAVFGLGYFAGIHDLAFYLLVQIFAGFVQSSAWPAVVTCMGNWFGKGSRGLILGVWNSHVSLGNILGGLLAGIFVEFAWGWSFFVPGLVLVFIGFLVCFFLVPYPEDLGFQAPDRIIKREEASIEDATPPMLSSEETEAEAHEALLQSNSPPVSRENVKAIRFCGALAVPGVIEYSLALFFVKATAYIFLFWLPKYLKEVHGLEATLAADTSALFDAGGILGGIVAGLITDRGSCYATVSVIMLALGMPGLYVYFLFGDSSLPVCICLLIALGFLIVGPYSLITTVVSADLGTHHSLAGNAKALSTVVAIIDGTGSIGAAFGPFVVGLLLDYGWAVVFMMLIAFLGIAILLLLRRVAREFCECCRPSVQYKAILTKVKQMCCSAAGIFTCIIVIINTVLGTGFLVMVVFGILLRFLLPFVKSAIETVFTHLGLSDEEKTMSVEILQLRSNELSNVCLIFGTVCFCLCIVACMLTCCGSLLMLRIYGGILGMTVFLEGIGIIVLFSTQNLFISTITSVLSFLLRDFEGLSGFSTVIWSLIMQKENGIHCCGMDSPRDFNVSYLPSGICPRECCTIALDEVCRCDSLELQWVFGCRSRIANFLRKEMRGFTLICVGVLLVQFILFALTAAALIAKLRLCRLR</sequence>
<evidence type="ECO:0000259" key="6">
    <source>
        <dbReference type="PROSITE" id="PS50850"/>
    </source>
</evidence>
<gene>
    <name evidence="7" type="ORF">TcWFU_004640</name>
</gene>
<dbReference type="InterPro" id="IPR008952">
    <property type="entry name" value="Tetraspanin_EC2_sf"/>
</dbReference>
<keyword evidence="8" id="KW-1185">Reference proteome</keyword>
<evidence type="ECO:0000256" key="4">
    <source>
        <dbReference type="ARBA" id="ARBA00023136"/>
    </source>
</evidence>
<dbReference type="InterPro" id="IPR018499">
    <property type="entry name" value="Tetraspanin/Peripherin"/>
</dbReference>
<evidence type="ECO:0000256" key="5">
    <source>
        <dbReference type="SAM" id="Phobius"/>
    </source>
</evidence>
<feature type="transmembrane region" description="Helical" evidence="5">
    <location>
        <begin position="143"/>
        <end position="167"/>
    </location>
</feature>
<keyword evidence="3 5" id="KW-1133">Transmembrane helix</keyword>
<feature type="transmembrane region" description="Helical" evidence="5">
    <location>
        <begin position="300"/>
        <end position="321"/>
    </location>
</feature>
<comment type="subcellular location">
    <subcellularLocation>
        <location evidence="1">Membrane</location>
        <topology evidence="1">Multi-pass membrane protein</topology>
    </subcellularLocation>
</comment>
<feature type="transmembrane region" description="Helical" evidence="5">
    <location>
        <begin position="389"/>
        <end position="411"/>
    </location>
</feature>
<name>A0ABR4Q392_9CEST</name>
<proteinExistence type="predicted"/>
<feature type="transmembrane region" description="Helical" evidence="5">
    <location>
        <begin position="364"/>
        <end position="383"/>
    </location>
</feature>
<dbReference type="PROSITE" id="PS50850">
    <property type="entry name" value="MFS"/>
    <property type="match status" value="1"/>
</dbReference>
<reference evidence="7 8" key="1">
    <citation type="journal article" date="2022" name="Front. Cell. Infect. Microbiol.">
        <title>The Genomes of Two Strains of Taenia crassiceps the Animal Model for the Study of Human Cysticercosis.</title>
        <authorList>
            <person name="Bobes R.J."/>
            <person name="Estrada K."/>
            <person name="Rios-Valencia D.G."/>
            <person name="Calderon-Gallegos A."/>
            <person name="de la Torre P."/>
            <person name="Carrero J.C."/>
            <person name="Sanchez-Flores A."/>
            <person name="Laclette J.P."/>
        </authorList>
    </citation>
    <scope>NUCLEOTIDE SEQUENCE [LARGE SCALE GENOMIC DNA]</scope>
    <source>
        <strain evidence="7">WFUcys</strain>
    </source>
</reference>